<accession>A0AC58RPE8</accession>
<proteinExistence type="predicted"/>
<keyword evidence="1" id="KW-1185">Reference proteome</keyword>
<reference evidence="1" key="1">
    <citation type="journal article" date="2014" name="Nat. Commun.">
        <title>The tobacco genome sequence and its comparison with those of tomato and potato.</title>
        <authorList>
            <person name="Sierro N."/>
            <person name="Battey J.N."/>
            <person name="Ouadi S."/>
            <person name="Bakaher N."/>
            <person name="Bovet L."/>
            <person name="Willig A."/>
            <person name="Goepfert S."/>
            <person name="Peitsch M.C."/>
            <person name="Ivanov N.V."/>
        </authorList>
    </citation>
    <scope>NUCLEOTIDE SEQUENCE [LARGE SCALE GENOMIC DNA]</scope>
</reference>
<dbReference type="RefSeq" id="XP_075074615.1">
    <property type="nucleotide sequence ID" value="XM_075218514.1"/>
</dbReference>
<evidence type="ECO:0000313" key="1">
    <source>
        <dbReference type="Proteomes" id="UP000790787"/>
    </source>
</evidence>
<dbReference type="Proteomes" id="UP000790787">
    <property type="component" value="Chromosome 7"/>
</dbReference>
<evidence type="ECO:0000313" key="2">
    <source>
        <dbReference type="RefSeq" id="XP_075074615.1"/>
    </source>
</evidence>
<name>A0AC58RPE8_TOBAC</name>
<reference evidence="2" key="2">
    <citation type="submission" date="2025-08" db="UniProtKB">
        <authorList>
            <consortium name="RefSeq"/>
        </authorList>
    </citation>
    <scope>IDENTIFICATION</scope>
    <source>
        <tissue evidence="2">Leaf</tissue>
    </source>
</reference>
<organism evidence="1 2">
    <name type="scientific">Nicotiana tabacum</name>
    <name type="common">Common tobacco</name>
    <dbReference type="NCBI Taxonomy" id="4097"/>
    <lineage>
        <taxon>Eukaryota</taxon>
        <taxon>Viridiplantae</taxon>
        <taxon>Streptophyta</taxon>
        <taxon>Embryophyta</taxon>
        <taxon>Tracheophyta</taxon>
        <taxon>Spermatophyta</taxon>
        <taxon>Magnoliopsida</taxon>
        <taxon>eudicotyledons</taxon>
        <taxon>Gunneridae</taxon>
        <taxon>Pentapetalae</taxon>
        <taxon>asterids</taxon>
        <taxon>lamiids</taxon>
        <taxon>Solanales</taxon>
        <taxon>Solanaceae</taxon>
        <taxon>Nicotianoideae</taxon>
        <taxon>Nicotianeae</taxon>
        <taxon>Nicotiana</taxon>
    </lineage>
</organism>
<sequence length="341" mass="39083">MQRKMQNEEGDSDCVYSDDLKSLNSDCDSENEDCDFPKHNPKTNALNHKIVLGMIFGNKKEFKKAMIANQATIEKSIEWIKDDRERARAKCRKPGSCKSGFKAGCRKIVGVDGCWLKEQYLWTFMSDKQKGFLEAFEIVLPDVSHRFCVRHLHTNFKRAGYNGMALKNALWKAASATTIDSEWSRSHFSSLPKCDILLNNLCEVFNKFILDARDKPILKLLETIRHLLMARINSNREKAEKWNLGDICPTIKKALAKTMKDAASYIPKKSNTWNYEVIGPMEGDTWVVDLYNKTCGRKKWELSGIPCKHAISAIWLKKDEVLDYVDDCYKCLTFNLSNASP</sequence>
<protein>
    <submittedName>
        <fullName evidence="2">Uncharacterized protein LOC142162192</fullName>
    </submittedName>
</protein>
<gene>
    <name evidence="2" type="primary">LOC142162192</name>
</gene>